<feature type="transmembrane region" description="Helical" evidence="2">
    <location>
        <begin position="54"/>
        <end position="75"/>
    </location>
</feature>
<name>A0A8S9ZEE5_9BILA</name>
<keyword evidence="2" id="KW-1133">Transmembrane helix</keyword>
<organism evidence="3 4">
    <name type="scientific">Meloidogyne graminicola</name>
    <dbReference type="NCBI Taxonomy" id="189291"/>
    <lineage>
        <taxon>Eukaryota</taxon>
        <taxon>Metazoa</taxon>
        <taxon>Ecdysozoa</taxon>
        <taxon>Nematoda</taxon>
        <taxon>Chromadorea</taxon>
        <taxon>Rhabditida</taxon>
        <taxon>Tylenchina</taxon>
        <taxon>Tylenchomorpha</taxon>
        <taxon>Tylenchoidea</taxon>
        <taxon>Meloidogynidae</taxon>
        <taxon>Meloidogyninae</taxon>
        <taxon>Meloidogyne</taxon>
    </lineage>
</organism>
<dbReference type="GO" id="GO:0016020">
    <property type="term" value="C:membrane"/>
    <property type="evidence" value="ECO:0007669"/>
    <property type="project" value="InterPro"/>
</dbReference>
<dbReference type="InterPro" id="IPR004151">
    <property type="entry name" value="7TM_GPCR_serpentine_rcpt_Sre"/>
</dbReference>
<feature type="transmembrane region" description="Helical" evidence="2">
    <location>
        <begin position="95"/>
        <end position="119"/>
    </location>
</feature>
<dbReference type="OrthoDB" id="5819751at2759"/>
<gene>
    <name evidence="3" type="ORF">Mgra_00008903</name>
</gene>
<evidence type="ECO:0000313" key="3">
    <source>
        <dbReference type="EMBL" id="KAF7630803.1"/>
    </source>
</evidence>
<dbReference type="GO" id="GO:0007606">
    <property type="term" value="P:sensory perception of chemical stimulus"/>
    <property type="evidence" value="ECO:0007669"/>
    <property type="project" value="InterPro"/>
</dbReference>
<keyword evidence="2" id="KW-0812">Transmembrane</keyword>
<keyword evidence="2" id="KW-0472">Membrane</keyword>
<sequence length="222" mass="25840">MIKNKIINVGEQGKARNLYKVLLQIIIIIIFYQKKNNCLSSLSHRFQISENIKCARLLLKVVLQIGFCIILLLAHSLWMYTRSLTLLQNQEQQNYLISLSELQILIMPILSITTALSIIKSSKVLSNKTKLIIQKCWKKITDLRNNFVLLIYNSKNILLNALLRLVFRWRSAEEGGNDNVNKQTFTNKKKCMKCGTAHEVDKKALCETKILIEYWEDYLHIQ</sequence>
<evidence type="ECO:0000256" key="1">
    <source>
        <dbReference type="ARBA" id="ARBA00006803"/>
    </source>
</evidence>
<dbReference type="Proteomes" id="UP000605970">
    <property type="component" value="Unassembled WGS sequence"/>
</dbReference>
<dbReference type="AlphaFoldDB" id="A0A8S9ZEE5"/>
<keyword evidence="4" id="KW-1185">Reference proteome</keyword>
<comment type="caution">
    <text evidence="3">The sequence shown here is derived from an EMBL/GenBank/DDBJ whole genome shotgun (WGS) entry which is preliminary data.</text>
</comment>
<proteinExistence type="inferred from homology"/>
<comment type="similarity">
    <text evidence="1">Belongs to the nematode receptor-like protein sre family.</text>
</comment>
<protein>
    <recommendedName>
        <fullName evidence="5">Transmembrane protein</fullName>
    </recommendedName>
</protein>
<accession>A0A8S9ZEE5</accession>
<reference evidence="3" key="1">
    <citation type="journal article" date="2020" name="Ecol. Evol.">
        <title>Genome structure and content of the rice root-knot nematode (Meloidogyne graminicola).</title>
        <authorList>
            <person name="Phan N.T."/>
            <person name="Danchin E.G.J."/>
            <person name="Klopp C."/>
            <person name="Perfus-Barbeoch L."/>
            <person name="Kozlowski D.K."/>
            <person name="Koutsovoulos G.D."/>
            <person name="Lopez-Roques C."/>
            <person name="Bouchez O."/>
            <person name="Zahm M."/>
            <person name="Besnard G."/>
            <person name="Bellafiore S."/>
        </authorList>
    </citation>
    <scope>NUCLEOTIDE SEQUENCE</scope>
    <source>
        <strain evidence="3">VN-18</strain>
    </source>
</reference>
<evidence type="ECO:0008006" key="5">
    <source>
        <dbReference type="Google" id="ProtNLM"/>
    </source>
</evidence>
<evidence type="ECO:0000256" key="2">
    <source>
        <dbReference type="SAM" id="Phobius"/>
    </source>
</evidence>
<evidence type="ECO:0000313" key="4">
    <source>
        <dbReference type="Proteomes" id="UP000605970"/>
    </source>
</evidence>
<dbReference type="EMBL" id="JABEBT010000129">
    <property type="protein sequence ID" value="KAF7630803.1"/>
    <property type="molecule type" value="Genomic_DNA"/>
</dbReference>
<dbReference type="Pfam" id="PF03125">
    <property type="entry name" value="Sre"/>
    <property type="match status" value="1"/>
</dbReference>